<dbReference type="InterPro" id="IPR012349">
    <property type="entry name" value="Split_barrel_FMN-bd"/>
</dbReference>
<name>A0ABR5IEF3_9ACTN</name>
<dbReference type="SUPFAM" id="SSF50475">
    <property type="entry name" value="FMN-binding split barrel"/>
    <property type="match status" value="1"/>
</dbReference>
<protein>
    <submittedName>
        <fullName evidence="1">Pyridoxamine 5-phosphate oxidase</fullName>
    </submittedName>
</protein>
<evidence type="ECO:0000313" key="1">
    <source>
        <dbReference type="EMBL" id="KNA91986.1"/>
    </source>
</evidence>
<gene>
    <name evidence="1" type="ORF">ABW18_07340</name>
</gene>
<evidence type="ECO:0000313" key="2">
    <source>
        <dbReference type="Proteomes" id="UP000037247"/>
    </source>
</evidence>
<dbReference type="Gene3D" id="2.30.110.10">
    <property type="entry name" value="Electron Transport, Fmn-binding Protein, Chain A"/>
    <property type="match status" value="1"/>
</dbReference>
<keyword evidence="2" id="KW-1185">Reference proteome</keyword>
<comment type="caution">
    <text evidence="1">The sequence shown here is derived from an EMBL/GenBank/DDBJ whole genome shotgun (WGS) entry which is preliminary data.</text>
</comment>
<sequence length="141" mass="15188">MAMNKEERQAFLAQPHIGALSIEAGADRAPLVVPIWYQYSPGGDLWFLTDTESRKISLLRAAGRCTVMAEVLSPTIAYAAASGPVIDIVDGTKDELTEMAARYLPADKVAGYVESASFEDGSQTKVVVRPQQWVASDLGSI</sequence>
<organism evidence="1 2">
    <name type="scientific">Gordonia jacobaea</name>
    <dbReference type="NCBI Taxonomy" id="122202"/>
    <lineage>
        <taxon>Bacteria</taxon>
        <taxon>Bacillati</taxon>
        <taxon>Actinomycetota</taxon>
        <taxon>Actinomycetes</taxon>
        <taxon>Mycobacteriales</taxon>
        <taxon>Gordoniaceae</taxon>
        <taxon>Gordonia</taxon>
    </lineage>
</organism>
<dbReference type="EMBL" id="LDTZ01000015">
    <property type="protein sequence ID" value="KNA91986.1"/>
    <property type="molecule type" value="Genomic_DNA"/>
</dbReference>
<accession>A0ABR5IEF3</accession>
<dbReference type="RefSeq" id="WP_049698320.1">
    <property type="nucleotide sequence ID" value="NZ_JAQDQF010000005.1"/>
</dbReference>
<proteinExistence type="predicted"/>
<dbReference type="Proteomes" id="UP000037247">
    <property type="component" value="Unassembled WGS sequence"/>
</dbReference>
<reference evidence="1 2" key="1">
    <citation type="submission" date="2015-05" db="EMBL/GenBank/DDBJ databases">
        <title>Draft genome sequence of the bacterium Gordonia jacobaea a new member of the Gordonia genus.</title>
        <authorList>
            <person name="Jimenez-Galisteo G."/>
            <person name="Dominguez A."/>
            <person name="Munoz E."/>
            <person name="Vinas M."/>
        </authorList>
    </citation>
    <scope>NUCLEOTIDE SEQUENCE [LARGE SCALE GENOMIC DNA]</scope>
    <source>
        <strain evidence="2">mv1</strain>
    </source>
</reference>